<gene>
    <name evidence="1" type="ORF">A4U43_C01F6470</name>
</gene>
<keyword evidence="2" id="KW-1185">Reference proteome</keyword>
<accession>A0A5P1FMI6</accession>
<dbReference type="Gramene" id="ONK79448">
    <property type="protein sequence ID" value="ONK79448"/>
    <property type="gene ID" value="A4U43_C01F6470"/>
</dbReference>
<name>A0A5P1FMI6_ASPOF</name>
<proteinExistence type="predicted"/>
<reference evidence="2" key="1">
    <citation type="journal article" date="2017" name="Nat. Commun.">
        <title>The asparagus genome sheds light on the origin and evolution of a young Y chromosome.</title>
        <authorList>
            <person name="Harkess A."/>
            <person name="Zhou J."/>
            <person name="Xu C."/>
            <person name="Bowers J.E."/>
            <person name="Van der Hulst R."/>
            <person name="Ayyampalayam S."/>
            <person name="Mercati F."/>
            <person name="Riccardi P."/>
            <person name="McKain M.R."/>
            <person name="Kakrana A."/>
            <person name="Tang H."/>
            <person name="Ray J."/>
            <person name="Groenendijk J."/>
            <person name="Arikit S."/>
            <person name="Mathioni S.M."/>
            <person name="Nakano M."/>
            <person name="Shan H."/>
            <person name="Telgmann-Rauber A."/>
            <person name="Kanno A."/>
            <person name="Yue Z."/>
            <person name="Chen H."/>
            <person name="Li W."/>
            <person name="Chen Y."/>
            <person name="Xu X."/>
            <person name="Zhang Y."/>
            <person name="Luo S."/>
            <person name="Chen H."/>
            <person name="Gao J."/>
            <person name="Mao Z."/>
            <person name="Pires J.C."/>
            <person name="Luo M."/>
            <person name="Kudrna D."/>
            <person name="Wing R.A."/>
            <person name="Meyers B.C."/>
            <person name="Yi K."/>
            <person name="Kong H."/>
            <person name="Lavrijsen P."/>
            <person name="Sunseri F."/>
            <person name="Falavigna A."/>
            <person name="Ye Y."/>
            <person name="Leebens-Mack J.H."/>
            <person name="Chen G."/>
        </authorList>
    </citation>
    <scope>NUCLEOTIDE SEQUENCE [LARGE SCALE GENOMIC DNA]</scope>
    <source>
        <strain evidence="2">cv. DH0086</strain>
    </source>
</reference>
<sequence>MHEFHNSGTSRPSPVTETIDLRVILFLGIQCNNEPSFRRLTIIIYAVLLTINGSLIRISGECFCSSFALSFDFTQRKRYIPPITSRAAAMLNKKFKDQIFDSCKNSTLS</sequence>
<protein>
    <submittedName>
        <fullName evidence="1">Uncharacterized protein</fullName>
    </submittedName>
</protein>
<dbReference type="EMBL" id="CM007381">
    <property type="protein sequence ID" value="ONK79448.1"/>
    <property type="molecule type" value="Genomic_DNA"/>
</dbReference>
<dbReference type="AlphaFoldDB" id="A0A5P1FMI6"/>
<dbReference type="Proteomes" id="UP000243459">
    <property type="component" value="Chromosome 1"/>
</dbReference>
<evidence type="ECO:0000313" key="1">
    <source>
        <dbReference type="EMBL" id="ONK79448.1"/>
    </source>
</evidence>
<evidence type="ECO:0000313" key="2">
    <source>
        <dbReference type="Proteomes" id="UP000243459"/>
    </source>
</evidence>
<organism evidence="1 2">
    <name type="scientific">Asparagus officinalis</name>
    <name type="common">Garden asparagus</name>
    <dbReference type="NCBI Taxonomy" id="4686"/>
    <lineage>
        <taxon>Eukaryota</taxon>
        <taxon>Viridiplantae</taxon>
        <taxon>Streptophyta</taxon>
        <taxon>Embryophyta</taxon>
        <taxon>Tracheophyta</taxon>
        <taxon>Spermatophyta</taxon>
        <taxon>Magnoliopsida</taxon>
        <taxon>Liliopsida</taxon>
        <taxon>Asparagales</taxon>
        <taxon>Asparagaceae</taxon>
        <taxon>Asparagoideae</taxon>
        <taxon>Asparagus</taxon>
    </lineage>
</organism>